<dbReference type="EMBL" id="JBBEUB010000001">
    <property type="protein sequence ID" value="MEJ2900874.1"/>
    <property type="molecule type" value="Genomic_DNA"/>
</dbReference>
<evidence type="ECO:0000313" key="5">
    <source>
        <dbReference type="Proteomes" id="UP001378956"/>
    </source>
</evidence>
<dbReference type="Pfam" id="PF13439">
    <property type="entry name" value="Glyco_transf_4"/>
    <property type="match status" value="1"/>
</dbReference>
<reference evidence="4 5" key="1">
    <citation type="submission" date="2024-03" db="EMBL/GenBank/DDBJ databases">
        <title>Sequence of Lycoming College Course Isolates.</title>
        <authorList>
            <person name="Plotts O."/>
            <person name="Newman J."/>
        </authorList>
    </citation>
    <scope>NUCLEOTIDE SEQUENCE [LARGE SCALE GENOMIC DNA]</scope>
    <source>
        <strain evidence="4 5">CJB-3</strain>
    </source>
</reference>
<dbReference type="PANTHER" id="PTHR46401">
    <property type="entry name" value="GLYCOSYLTRANSFERASE WBBK-RELATED"/>
    <property type="match status" value="1"/>
</dbReference>
<evidence type="ECO:0000256" key="1">
    <source>
        <dbReference type="ARBA" id="ARBA00022679"/>
    </source>
</evidence>
<name>A0ABU8NF44_9SPHI</name>
<evidence type="ECO:0000259" key="3">
    <source>
        <dbReference type="Pfam" id="PF13439"/>
    </source>
</evidence>
<gene>
    <name evidence="4" type="ORF">WAE58_00470</name>
</gene>
<organism evidence="4 5">
    <name type="scientific">Pedobacter panaciterrae</name>
    <dbReference type="NCBI Taxonomy" id="363849"/>
    <lineage>
        <taxon>Bacteria</taxon>
        <taxon>Pseudomonadati</taxon>
        <taxon>Bacteroidota</taxon>
        <taxon>Sphingobacteriia</taxon>
        <taxon>Sphingobacteriales</taxon>
        <taxon>Sphingobacteriaceae</taxon>
        <taxon>Pedobacter</taxon>
    </lineage>
</organism>
<dbReference type="Gene3D" id="3.40.50.2000">
    <property type="entry name" value="Glycogen Phosphorylase B"/>
    <property type="match status" value="2"/>
</dbReference>
<dbReference type="PANTHER" id="PTHR46401:SF2">
    <property type="entry name" value="GLYCOSYLTRANSFERASE WBBK-RELATED"/>
    <property type="match status" value="1"/>
</dbReference>
<dbReference type="CDD" id="cd03809">
    <property type="entry name" value="GT4_MtfB-like"/>
    <property type="match status" value="1"/>
</dbReference>
<dbReference type="InterPro" id="IPR028098">
    <property type="entry name" value="Glyco_trans_4-like_N"/>
</dbReference>
<dbReference type="SUPFAM" id="SSF53756">
    <property type="entry name" value="UDP-Glycosyltransferase/glycogen phosphorylase"/>
    <property type="match status" value="1"/>
</dbReference>
<accession>A0ABU8NF44</accession>
<keyword evidence="1" id="KW-0808">Transferase</keyword>
<feature type="domain" description="Glycosyltransferase subfamily 4-like N-terminal" evidence="3">
    <location>
        <begin position="21"/>
        <end position="180"/>
    </location>
</feature>
<protein>
    <submittedName>
        <fullName evidence="4">Glycosyltransferase family 1 protein</fullName>
    </submittedName>
</protein>
<keyword evidence="5" id="KW-1185">Reference proteome</keyword>
<feature type="domain" description="Glycosyl transferase family 1" evidence="2">
    <location>
        <begin position="195"/>
        <end position="354"/>
    </location>
</feature>
<dbReference type="Proteomes" id="UP001378956">
    <property type="component" value="Unassembled WGS sequence"/>
</dbReference>
<sequence>MKKKLRIGIEVQRIFRAKKHGMEVVALELINEIQKLDKYNEYILYARNDVDNTCVKEQDNFKIRTLSSSSYPTWEQFALPNAVKKDNLDFLHSTCNTSALSLSVPLMLTLHDIIYLEKTDFKGTSYQNFGNLYRRFIVPKIVDKSKLIITVSNFEKEVILNKLKLPEDKVKVIYNAVNPKFNAAYSKEKLLAFRNANRLPEEFILFLGNTAPKKNTLNVIKAYTEYRSAISEGLPLVILDYDKKLVEDTLKELGKEQFIEHFIFPGYIPSDEMPLLYNCSSLFLYPSLRESFGLPILEAMACGVPVITSNTSSMPEVASNAALFVNPFDHNEIKDAMIRFFADSALRSEMRELGLKRAASFTWKSAAEQLLSIYNSFIL</sequence>
<dbReference type="Pfam" id="PF00534">
    <property type="entry name" value="Glycos_transf_1"/>
    <property type="match status" value="1"/>
</dbReference>
<comment type="caution">
    <text evidence="4">The sequence shown here is derived from an EMBL/GenBank/DDBJ whole genome shotgun (WGS) entry which is preliminary data.</text>
</comment>
<dbReference type="InterPro" id="IPR001296">
    <property type="entry name" value="Glyco_trans_1"/>
</dbReference>
<evidence type="ECO:0000313" key="4">
    <source>
        <dbReference type="EMBL" id="MEJ2900874.1"/>
    </source>
</evidence>
<evidence type="ECO:0000259" key="2">
    <source>
        <dbReference type="Pfam" id="PF00534"/>
    </source>
</evidence>
<proteinExistence type="predicted"/>
<dbReference type="RefSeq" id="WP_288883296.1">
    <property type="nucleotide sequence ID" value="NZ_CBFGNQ010000027.1"/>
</dbReference>